<dbReference type="InterPro" id="IPR023045">
    <property type="entry name" value="MoaC"/>
</dbReference>
<comment type="pathway">
    <text evidence="1 3">Cofactor biosynthesis; molybdopterin biosynthesis.</text>
</comment>
<dbReference type="RefSeq" id="WP_193435736.1">
    <property type="nucleotide sequence ID" value="NZ_CP063144.1"/>
</dbReference>
<dbReference type="NCBIfam" id="NF008999">
    <property type="entry name" value="PRK12343.1"/>
    <property type="match status" value="1"/>
</dbReference>
<dbReference type="EC" id="4.6.1.17" evidence="3"/>
<dbReference type="OrthoDB" id="10067at2157"/>
<dbReference type="AlphaFoldDB" id="A0A7M1UNZ1"/>
<dbReference type="SUPFAM" id="SSF55040">
    <property type="entry name" value="Molybdenum cofactor biosynthesis protein C, MoaC"/>
    <property type="match status" value="1"/>
</dbReference>
<gene>
    <name evidence="3 5" type="primary">moaC</name>
    <name evidence="5" type="ORF">IMZ38_04580</name>
</gene>
<evidence type="ECO:0000313" key="6">
    <source>
        <dbReference type="Proteomes" id="UP000593766"/>
    </source>
</evidence>
<evidence type="ECO:0000256" key="3">
    <source>
        <dbReference type="HAMAP-Rule" id="MF_01224"/>
    </source>
</evidence>
<evidence type="ECO:0000313" key="5">
    <source>
        <dbReference type="EMBL" id="QOR93931.1"/>
    </source>
</evidence>
<dbReference type="UniPathway" id="UPA00344"/>
<dbReference type="Proteomes" id="UP000593766">
    <property type="component" value="Chromosome"/>
</dbReference>
<dbReference type="KEGG" id="tcs:IMZ38_04580"/>
<feature type="domain" description="Molybdopterin cofactor biosynthesis C (MoaC)" evidence="4">
    <location>
        <begin position="5"/>
        <end position="143"/>
    </location>
</feature>
<dbReference type="InterPro" id="IPR002820">
    <property type="entry name" value="Mopterin_CF_biosynth-C_dom"/>
</dbReference>
<proteinExistence type="inferred from homology"/>
<evidence type="ECO:0000259" key="4">
    <source>
        <dbReference type="Pfam" id="PF01967"/>
    </source>
</evidence>
<evidence type="ECO:0000256" key="2">
    <source>
        <dbReference type="ARBA" id="ARBA00023150"/>
    </source>
</evidence>
<keyword evidence="6" id="KW-1185">Reference proteome</keyword>
<feature type="binding site" evidence="3">
    <location>
        <begin position="101"/>
        <end position="102"/>
    </location>
    <ligand>
        <name>substrate</name>
    </ligand>
</feature>
<comment type="catalytic activity">
    <reaction evidence="3">
        <text>(8S)-3',8-cyclo-7,8-dihydroguanosine 5'-triphosphate = cyclic pyranopterin phosphate + diphosphate</text>
        <dbReference type="Rhea" id="RHEA:49580"/>
        <dbReference type="ChEBI" id="CHEBI:33019"/>
        <dbReference type="ChEBI" id="CHEBI:59648"/>
        <dbReference type="ChEBI" id="CHEBI:131766"/>
        <dbReference type="EC" id="4.6.1.17"/>
    </reaction>
</comment>
<accession>A0A7M1UNZ1</accession>
<comment type="subunit">
    <text evidence="3">Homohexamer; trimer of dimers.</text>
</comment>
<feature type="binding site" evidence="3">
    <location>
        <begin position="65"/>
        <end position="67"/>
    </location>
    <ligand>
        <name>substrate</name>
    </ligand>
</feature>
<evidence type="ECO:0000256" key="1">
    <source>
        <dbReference type="ARBA" id="ARBA00005046"/>
    </source>
</evidence>
<dbReference type="NCBIfam" id="TIGR00581">
    <property type="entry name" value="moaC"/>
    <property type="match status" value="1"/>
</dbReference>
<dbReference type="Gene3D" id="3.30.70.640">
    <property type="entry name" value="Molybdopterin cofactor biosynthesis C (MoaC) domain"/>
    <property type="match status" value="1"/>
</dbReference>
<comment type="similarity">
    <text evidence="3">Belongs to the MoaC family.</text>
</comment>
<feature type="active site" evidence="3">
    <location>
        <position position="116"/>
    </location>
</feature>
<dbReference type="Pfam" id="PF01967">
    <property type="entry name" value="MoaC"/>
    <property type="match status" value="1"/>
</dbReference>
<dbReference type="CDD" id="cd01419">
    <property type="entry name" value="MoaC_A"/>
    <property type="match status" value="1"/>
</dbReference>
<comment type="function">
    <text evidence="3">Catalyzes the conversion of (8S)-3',8-cyclo-7,8-dihydroguanosine 5'-triphosphate to cyclic pyranopterin monophosphate (cPMP).</text>
</comment>
<name>A0A7M1UNZ1_9CREN</name>
<dbReference type="GO" id="GO:0061799">
    <property type="term" value="F:cyclic pyranopterin monophosphate synthase activity"/>
    <property type="evidence" value="ECO:0007669"/>
    <property type="project" value="UniProtKB-UniRule"/>
</dbReference>
<protein>
    <recommendedName>
        <fullName evidence="3">Probable cyclic pyranopterin monophosphate synthase</fullName>
        <ecNumber evidence="3">4.6.1.17</ecNumber>
    </recommendedName>
    <alternativeName>
        <fullName evidence="3">Molybdenum cofactor biosynthesis protein C</fullName>
    </alternativeName>
</protein>
<reference evidence="5 6" key="1">
    <citation type="submission" date="2020-10" db="EMBL/GenBank/DDBJ databases">
        <title>Complete genome sequence of Thermosphaera aggregans strain 3507.</title>
        <authorList>
            <person name="Zayulina K.S."/>
            <person name="Elcheninov A.G."/>
            <person name="Toshchakov S.V."/>
            <person name="Kublanov I.V."/>
            <person name="Kochetkova T.V."/>
        </authorList>
    </citation>
    <scope>NUCLEOTIDE SEQUENCE [LARGE SCALE GENOMIC DNA]</scope>
    <source>
        <strain evidence="5 6">3507</strain>
    </source>
</reference>
<sequence>MSVHMVDVSGKPDSQREAVATGFIKLKKSTIELIKSGKIEKGNVLDVSSVSAILGVKKTPELLPLTHNIPISNVKVDFNIEEEGIRVYVTVKTTAKTGVEMEALVGATAALLNIWDMVKKYEKDEKGQYPETVITDVRVLSKVKTPQGDV</sequence>
<keyword evidence="2 3" id="KW-0501">Molybdenum cofactor biosynthesis</keyword>
<dbReference type="GeneID" id="59454668"/>
<dbReference type="HAMAP" id="MF_01224_A">
    <property type="entry name" value="MoaC_A"/>
    <property type="match status" value="1"/>
</dbReference>
<dbReference type="InterPro" id="IPR036522">
    <property type="entry name" value="MoaC_sf"/>
</dbReference>
<dbReference type="GO" id="GO:0006777">
    <property type="term" value="P:Mo-molybdopterin cofactor biosynthetic process"/>
    <property type="evidence" value="ECO:0007669"/>
    <property type="project" value="UniProtKB-UniRule"/>
</dbReference>
<dbReference type="EMBL" id="CP063144">
    <property type="protein sequence ID" value="QOR93931.1"/>
    <property type="molecule type" value="Genomic_DNA"/>
</dbReference>
<keyword evidence="3 5" id="KW-0456">Lyase</keyword>
<dbReference type="InterPro" id="IPR023047">
    <property type="entry name" value="Mo_CF_biosynth-C_arc"/>
</dbReference>
<organism evidence="5 6">
    <name type="scientific">Thermosphaera chiliense</name>
    <dbReference type="NCBI Taxonomy" id="3402707"/>
    <lineage>
        <taxon>Archaea</taxon>
        <taxon>Thermoproteota</taxon>
        <taxon>Thermoprotei</taxon>
        <taxon>Desulfurococcales</taxon>
        <taxon>Desulfurococcaceae</taxon>
        <taxon>Thermosphaera</taxon>
    </lineage>
</organism>